<dbReference type="STRING" id="930992.A0A0D0A5X3"/>
<proteinExistence type="predicted"/>
<dbReference type="HOGENOM" id="CLU_077575_1_0_1"/>
<dbReference type="OrthoDB" id="2205812at2759"/>
<sequence length="212" mass="23944">MLRKSDIAGFKAKDMAYRIVVTMFADNTTVYLSEKDNFETLSDILSCWCKASGARFNTSKTEIIPIGTREYRNSVVSSRRIHPSQEPLPTNINIADEGKATRILGAWIGNGIEEHAIWSPILEKIEKALQRWEKWHPTIEGRKIVIERTIGSMTQYLTTAQGMPKEAEDILSARSRKFVWDNEGKSTISMDMLCAPIAKGGKIWHTLGGNYH</sequence>
<reference evidence="1 2" key="1">
    <citation type="submission" date="2014-04" db="EMBL/GenBank/DDBJ databases">
        <authorList>
            <consortium name="DOE Joint Genome Institute"/>
            <person name="Kuo A."/>
            <person name="Ruytinx J."/>
            <person name="Rineau F."/>
            <person name="Colpaert J."/>
            <person name="Kohler A."/>
            <person name="Nagy L.G."/>
            <person name="Floudas D."/>
            <person name="Copeland A."/>
            <person name="Barry K.W."/>
            <person name="Cichocki N."/>
            <person name="Veneault-Fourrey C."/>
            <person name="LaButti K."/>
            <person name="Lindquist E.A."/>
            <person name="Lipzen A."/>
            <person name="Lundell T."/>
            <person name="Morin E."/>
            <person name="Murat C."/>
            <person name="Sun H."/>
            <person name="Tunlid A."/>
            <person name="Henrissat B."/>
            <person name="Grigoriev I.V."/>
            <person name="Hibbett D.S."/>
            <person name="Martin F."/>
            <person name="Nordberg H.P."/>
            <person name="Cantor M.N."/>
            <person name="Hua S.X."/>
        </authorList>
    </citation>
    <scope>NUCLEOTIDE SEQUENCE [LARGE SCALE GENOMIC DNA]</scope>
    <source>
        <strain evidence="1 2">UH-Slu-Lm8-n1</strain>
    </source>
</reference>
<gene>
    <name evidence="1" type="ORF">CY34DRAFT_27015</name>
</gene>
<protein>
    <recommendedName>
        <fullName evidence="3">Reverse transcriptase domain-containing protein</fullName>
    </recommendedName>
</protein>
<dbReference type="Proteomes" id="UP000054485">
    <property type="component" value="Unassembled WGS sequence"/>
</dbReference>
<name>A0A0D0A5X3_9AGAM</name>
<reference evidence="2" key="2">
    <citation type="submission" date="2015-01" db="EMBL/GenBank/DDBJ databases">
        <title>Evolutionary Origins and Diversification of the Mycorrhizal Mutualists.</title>
        <authorList>
            <consortium name="DOE Joint Genome Institute"/>
            <consortium name="Mycorrhizal Genomics Consortium"/>
            <person name="Kohler A."/>
            <person name="Kuo A."/>
            <person name="Nagy L.G."/>
            <person name="Floudas D."/>
            <person name="Copeland A."/>
            <person name="Barry K.W."/>
            <person name="Cichocki N."/>
            <person name="Veneault-Fourrey C."/>
            <person name="LaButti K."/>
            <person name="Lindquist E.A."/>
            <person name="Lipzen A."/>
            <person name="Lundell T."/>
            <person name="Morin E."/>
            <person name="Murat C."/>
            <person name="Riley R."/>
            <person name="Ohm R."/>
            <person name="Sun H."/>
            <person name="Tunlid A."/>
            <person name="Henrissat B."/>
            <person name="Grigoriev I.V."/>
            <person name="Hibbett D.S."/>
            <person name="Martin F."/>
        </authorList>
    </citation>
    <scope>NUCLEOTIDE SEQUENCE [LARGE SCALE GENOMIC DNA]</scope>
    <source>
        <strain evidence="2">UH-Slu-Lm8-n1</strain>
    </source>
</reference>
<organism evidence="1 2">
    <name type="scientific">Suillus luteus UH-Slu-Lm8-n1</name>
    <dbReference type="NCBI Taxonomy" id="930992"/>
    <lineage>
        <taxon>Eukaryota</taxon>
        <taxon>Fungi</taxon>
        <taxon>Dikarya</taxon>
        <taxon>Basidiomycota</taxon>
        <taxon>Agaricomycotina</taxon>
        <taxon>Agaricomycetes</taxon>
        <taxon>Agaricomycetidae</taxon>
        <taxon>Boletales</taxon>
        <taxon>Suillineae</taxon>
        <taxon>Suillaceae</taxon>
        <taxon>Suillus</taxon>
    </lineage>
</organism>
<dbReference type="AlphaFoldDB" id="A0A0D0A5X3"/>
<dbReference type="InParanoid" id="A0A0D0A5X3"/>
<evidence type="ECO:0000313" key="2">
    <source>
        <dbReference type="Proteomes" id="UP000054485"/>
    </source>
</evidence>
<keyword evidence="2" id="KW-1185">Reference proteome</keyword>
<evidence type="ECO:0008006" key="3">
    <source>
        <dbReference type="Google" id="ProtNLM"/>
    </source>
</evidence>
<evidence type="ECO:0000313" key="1">
    <source>
        <dbReference type="EMBL" id="KIK33609.1"/>
    </source>
</evidence>
<dbReference type="EMBL" id="KN835906">
    <property type="protein sequence ID" value="KIK33609.1"/>
    <property type="molecule type" value="Genomic_DNA"/>
</dbReference>
<accession>A0A0D0A5X3</accession>